<evidence type="ECO:0000313" key="2">
    <source>
        <dbReference type="Proteomes" id="UP000198656"/>
    </source>
</evidence>
<evidence type="ECO:0008006" key="3">
    <source>
        <dbReference type="Google" id="ProtNLM"/>
    </source>
</evidence>
<proteinExistence type="predicted"/>
<gene>
    <name evidence="1" type="ORF">SAMN05443529_13223</name>
</gene>
<evidence type="ECO:0000313" key="1">
    <source>
        <dbReference type="EMBL" id="SDI28683.1"/>
    </source>
</evidence>
<dbReference type="STRING" id="1121419.SAMN05443529_13223"/>
<name>A0A1G8JC68_9FIRM</name>
<organism evidence="1 2">
    <name type="scientific">Desulfosporosinus hippei DSM 8344</name>
    <dbReference type="NCBI Taxonomy" id="1121419"/>
    <lineage>
        <taxon>Bacteria</taxon>
        <taxon>Bacillati</taxon>
        <taxon>Bacillota</taxon>
        <taxon>Clostridia</taxon>
        <taxon>Eubacteriales</taxon>
        <taxon>Desulfitobacteriaceae</taxon>
        <taxon>Desulfosporosinus</taxon>
    </lineage>
</organism>
<accession>A0A1G8JC68</accession>
<keyword evidence="2" id="KW-1185">Reference proteome</keyword>
<reference evidence="2" key="1">
    <citation type="submission" date="2016-10" db="EMBL/GenBank/DDBJ databases">
        <authorList>
            <person name="Varghese N."/>
            <person name="Submissions S."/>
        </authorList>
    </citation>
    <scope>NUCLEOTIDE SEQUENCE [LARGE SCALE GENOMIC DNA]</scope>
    <source>
        <strain evidence="2">DSM 8344</strain>
    </source>
</reference>
<dbReference type="Proteomes" id="UP000198656">
    <property type="component" value="Unassembled WGS sequence"/>
</dbReference>
<dbReference type="AlphaFoldDB" id="A0A1G8JC68"/>
<sequence>MMTRKLCTIRCLYGINGRCRLEHILGERGPNCPHYEEDFNIMSRGRI</sequence>
<dbReference type="EMBL" id="FNCP01000032">
    <property type="protein sequence ID" value="SDI28683.1"/>
    <property type="molecule type" value="Genomic_DNA"/>
</dbReference>
<protein>
    <recommendedName>
        <fullName evidence="3">Cleavage protein</fullName>
    </recommendedName>
</protein>